<dbReference type="PROSITE" id="PS00211">
    <property type="entry name" value="ABC_TRANSPORTER_1"/>
    <property type="match status" value="1"/>
</dbReference>
<dbReference type="InterPro" id="IPR017871">
    <property type="entry name" value="ABC_transporter-like_CS"/>
</dbReference>
<gene>
    <name evidence="10" type="ORF">SAMN04488123_11416</name>
</gene>
<evidence type="ECO:0000256" key="6">
    <source>
        <dbReference type="ARBA" id="ARBA00022840"/>
    </source>
</evidence>
<protein>
    <submittedName>
        <fullName evidence="10">Energy-coupling factor transport system ATP-binding protein</fullName>
    </submittedName>
</protein>
<dbReference type="SMART" id="SM00382">
    <property type="entry name" value="AAA"/>
    <property type="match status" value="1"/>
</dbReference>
<dbReference type="NCBIfam" id="TIGR04520">
    <property type="entry name" value="ECF_ATPase_1"/>
    <property type="match status" value="1"/>
</dbReference>
<sequence>MQPIIDCQNLYFRYREEQDWILQDFHLQLYKGDWLALLGTNGSGKSTFARTLNGLLQPERGTVEVAGYQLDDEESIWTVRQKAGMVFQNPDHQFVAATVRDDIAFGLENAGIPRTEMIERIEESSIRVGIADKLTTEPHRLSGGQKQRAAIAGILALRPDIMIFDEATSMLDPKGRGEVMQTMAELNRAGITIIMITHELEEALQAERIVFMEQGKTVRDQSTHEFFQDPQFLLSRGFYLPYFLDMQVALQEQTGVSLRPLALSEQEWVERLCTSPFKM</sequence>
<evidence type="ECO:0000256" key="2">
    <source>
        <dbReference type="ARBA" id="ARBA00005417"/>
    </source>
</evidence>
<dbReference type="InterPro" id="IPR003439">
    <property type="entry name" value="ABC_transporter-like_ATP-bd"/>
</dbReference>
<keyword evidence="3" id="KW-0813">Transport</keyword>
<dbReference type="InterPro" id="IPR003593">
    <property type="entry name" value="AAA+_ATPase"/>
</dbReference>
<dbReference type="FunFam" id="3.40.50.300:FF:000224">
    <property type="entry name" value="Energy-coupling factor transporter ATP-binding protein EcfA"/>
    <property type="match status" value="1"/>
</dbReference>
<comment type="subcellular location">
    <subcellularLocation>
        <location evidence="1">Cell membrane</location>
        <topology evidence="1">Peripheral membrane protein</topology>
    </subcellularLocation>
</comment>
<comment type="similarity">
    <text evidence="2">Belongs to the ABC transporter superfamily.</text>
</comment>
<dbReference type="RefSeq" id="WP_245723177.1">
    <property type="nucleotide sequence ID" value="NZ_FNEN01000014.1"/>
</dbReference>
<dbReference type="GO" id="GO:0005524">
    <property type="term" value="F:ATP binding"/>
    <property type="evidence" value="ECO:0007669"/>
    <property type="project" value="UniProtKB-KW"/>
</dbReference>
<dbReference type="GO" id="GO:0043190">
    <property type="term" value="C:ATP-binding cassette (ABC) transporter complex"/>
    <property type="evidence" value="ECO:0007669"/>
    <property type="project" value="TreeGrafter"/>
</dbReference>
<dbReference type="AlphaFoldDB" id="A0A1G8QUI8"/>
<evidence type="ECO:0000256" key="4">
    <source>
        <dbReference type="ARBA" id="ARBA00022475"/>
    </source>
</evidence>
<keyword evidence="4" id="KW-1003">Cell membrane</keyword>
<dbReference type="PANTHER" id="PTHR43553">
    <property type="entry name" value="HEAVY METAL TRANSPORTER"/>
    <property type="match status" value="1"/>
</dbReference>
<dbReference type="InterPro" id="IPR015856">
    <property type="entry name" value="ABC_transpr_CbiO/EcfA_su"/>
</dbReference>
<dbReference type="InterPro" id="IPR027417">
    <property type="entry name" value="P-loop_NTPase"/>
</dbReference>
<feature type="domain" description="ABC transporter" evidence="9">
    <location>
        <begin position="5"/>
        <end position="239"/>
    </location>
</feature>
<proteinExistence type="inferred from homology"/>
<evidence type="ECO:0000256" key="1">
    <source>
        <dbReference type="ARBA" id="ARBA00004202"/>
    </source>
</evidence>
<dbReference type="CDD" id="cd03225">
    <property type="entry name" value="ABC_cobalt_CbiO_domain1"/>
    <property type="match status" value="1"/>
</dbReference>
<dbReference type="PANTHER" id="PTHR43553:SF24">
    <property type="entry name" value="ENERGY-COUPLING FACTOR TRANSPORTER ATP-BINDING PROTEIN ECFA1"/>
    <property type="match status" value="1"/>
</dbReference>
<evidence type="ECO:0000256" key="5">
    <source>
        <dbReference type="ARBA" id="ARBA00022741"/>
    </source>
</evidence>
<evidence type="ECO:0000256" key="3">
    <source>
        <dbReference type="ARBA" id="ARBA00022448"/>
    </source>
</evidence>
<dbReference type="PROSITE" id="PS50893">
    <property type="entry name" value="ABC_TRANSPORTER_2"/>
    <property type="match status" value="1"/>
</dbReference>
<reference evidence="10 11" key="1">
    <citation type="submission" date="2016-10" db="EMBL/GenBank/DDBJ databases">
        <authorList>
            <person name="de Groot N.N."/>
        </authorList>
    </citation>
    <scope>NUCLEOTIDE SEQUENCE [LARGE SCALE GENOMIC DNA]</scope>
    <source>
        <strain evidence="10 11">DSM 21771</strain>
    </source>
</reference>
<dbReference type="Proteomes" id="UP000198853">
    <property type="component" value="Unassembled WGS sequence"/>
</dbReference>
<dbReference type="InterPro" id="IPR030947">
    <property type="entry name" value="EcfA_1"/>
</dbReference>
<evidence type="ECO:0000256" key="8">
    <source>
        <dbReference type="ARBA" id="ARBA00023136"/>
    </source>
</evidence>
<dbReference type="EMBL" id="FNEN01000014">
    <property type="protein sequence ID" value="SDJ08293.1"/>
    <property type="molecule type" value="Genomic_DNA"/>
</dbReference>
<dbReference type="Pfam" id="PF00005">
    <property type="entry name" value="ABC_tran"/>
    <property type="match status" value="1"/>
</dbReference>
<keyword evidence="8" id="KW-0472">Membrane</keyword>
<dbReference type="GO" id="GO:0042626">
    <property type="term" value="F:ATPase-coupled transmembrane transporter activity"/>
    <property type="evidence" value="ECO:0007669"/>
    <property type="project" value="TreeGrafter"/>
</dbReference>
<accession>A0A1G8QUI8</accession>
<keyword evidence="11" id="KW-1185">Reference proteome</keyword>
<dbReference type="InterPro" id="IPR050095">
    <property type="entry name" value="ECF_ABC_transporter_ATP-bd"/>
</dbReference>
<keyword evidence="5" id="KW-0547">Nucleotide-binding</keyword>
<evidence type="ECO:0000313" key="11">
    <source>
        <dbReference type="Proteomes" id="UP000198853"/>
    </source>
</evidence>
<name>A0A1G8QUI8_9BACI</name>
<dbReference type="SUPFAM" id="SSF52540">
    <property type="entry name" value="P-loop containing nucleoside triphosphate hydrolases"/>
    <property type="match status" value="1"/>
</dbReference>
<evidence type="ECO:0000259" key="9">
    <source>
        <dbReference type="PROSITE" id="PS50893"/>
    </source>
</evidence>
<organism evidence="10 11">
    <name type="scientific">Natribacillus halophilus</name>
    <dbReference type="NCBI Taxonomy" id="549003"/>
    <lineage>
        <taxon>Bacteria</taxon>
        <taxon>Bacillati</taxon>
        <taxon>Bacillota</taxon>
        <taxon>Bacilli</taxon>
        <taxon>Bacillales</taxon>
        <taxon>Bacillaceae</taxon>
        <taxon>Natribacillus</taxon>
    </lineage>
</organism>
<dbReference type="GO" id="GO:0016887">
    <property type="term" value="F:ATP hydrolysis activity"/>
    <property type="evidence" value="ECO:0007669"/>
    <property type="project" value="InterPro"/>
</dbReference>
<evidence type="ECO:0000313" key="10">
    <source>
        <dbReference type="EMBL" id="SDJ08293.1"/>
    </source>
</evidence>
<dbReference type="GO" id="GO:0015087">
    <property type="term" value="F:cobalt ion transmembrane transporter activity"/>
    <property type="evidence" value="ECO:0007669"/>
    <property type="project" value="UniProtKB-ARBA"/>
</dbReference>
<keyword evidence="6 10" id="KW-0067">ATP-binding</keyword>
<dbReference type="Gene3D" id="3.40.50.300">
    <property type="entry name" value="P-loop containing nucleotide triphosphate hydrolases"/>
    <property type="match status" value="1"/>
</dbReference>
<evidence type="ECO:0000256" key="7">
    <source>
        <dbReference type="ARBA" id="ARBA00022967"/>
    </source>
</evidence>
<keyword evidence="7" id="KW-1278">Translocase</keyword>